<feature type="non-terminal residue" evidence="1">
    <location>
        <position position="1"/>
    </location>
</feature>
<evidence type="ECO:0000313" key="1">
    <source>
        <dbReference type="EMBL" id="BAT95444.1"/>
    </source>
</evidence>
<proteinExistence type="predicted"/>
<reference evidence="1 2" key="1">
    <citation type="journal article" date="2015" name="Sci. Rep.">
        <title>The power of single molecule real-time sequencing technology in the de novo assembly of a eukaryotic genome.</title>
        <authorList>
            <person name="Sakai H."/>
            <person name="Naito K."/>
            <person name="Ogiso-Tanaka E."/>
            <person name="Takahashi Y."/>
            <person name="Iseki K."/>
            <person name="Muto C."/>
            <person name="Satou K."/>
            <person name="Teruya K."/>
            <person name="Shiroma A."/>
            <person name="Shimoji M."/>
            <person name="Hirano T."/>
            <person name="Itoh T."/>
            <person name="Kaga A."/>
            <person name="Tomooka N."/>
        </authorList>
    </citation>
    <scope>NUCLEOTIDE SEQUENCE [LARGE SCALE GENOMIC DNA]</scope>
    <source>
        <strain evidence="2">cv. Shumari</strain>
    </source>
</reference>
<protein>
    <submittedName>
        <fullName evidence="1">Uncharacterized protein</fullName>
    </submittedName>
</protein>
<accession>A0A0S3SRI2</accession>
<sequence length="81" mass="9036">SILRFLLPHAWSTCFDLPKLGVEGSGPDSHLNLIELASYTLSDDSRGFLLKGHDKADEMTSHFRGWSIFAKAPTSWFIIDA</sequence>
<dbReference type="AlphaFoldDB" id="A0A0S3SRI2"/>
<organism evidence="1 2">
    <name type="scientific">Vigna angularis var. angularis</name>
    <dbReference type="NCBI Taxonomy" id="157739"/>
    <lineage>
        <taxon>Eukaryota</taxon>
        <taxon>Viridiplantae</taxon>
        <taxon>Streptophyta</taxon>
        <taxon>Embryophyta</taxon>
        <taxon>Tracheophyta</taxon>
        <taxon>Spermatophyta</taxon>
        <taxon>Magnoliopsida</taxon>
        <taxon>eudicotyledons</taxon>
        <taxon>Gunneridae</taxon>
        <taxon>Pentapetalae</taxon>
        <taxon>rosids</taxon>
        <taxon>fabids</taxon>
        <taxon>Fabales</taxon>
        <taxon>Fabaceae</taxon>
        <taxon>Papilionoideae</taxon>
        <taxon>50 kb inversion clade</taxon>
        <taxon>NPAAA clade</taxon>
        <taxon>indigoferoid/millettioid clade</taxon>
        <taxon>Phaseoleae</taxon>
        <taxon>Vigna</taxon>
    </lineage>
</organism>
<gene>
    <name evidence="1" type="primary">Vigan.08G217600</name>
    <name evidence="1" type="ORF">VIGAN_08217600</name>
</gene>
<keyword evidence="2" id="KW-1185">Reference proteome</keyword>
<dbReference type="EMBL" id="AP015041">
    <property type="protein sequence ID" value="BAT95444.1"/>
    <property type="molecule type" value="Genomic_DNA"/>
</dbReference>
<dbReference type="Proteomes" id="UP000291084">
    <property type="component" value="Chromosome 8"/>
</dbReference>
<name>A0A0S3SRI2_PHAAN</name>
<evidence type="ECO:0000313" key="2">
    <source>
        <dbReference type="Proteomes" id="UP000291084"/>
    </source>
</evidence>